<dbReference type="GO" id="GO:0006261">
    <property type="term" value="P:DNA-templated DNA replication"/>
    <property type="evidence" value="ECO:0007669"/>
    <property type="project" value="TreeGrafter"/>
</dbReference>
<dbReference type="InterPro" id="IPR008921">
    <property type="entry name" value="DNA_pol3_clamp-load_cplx_C"/>
</dbReference>
<dbReference type="FunFam" id="1.20.272.10:FF:000001">
    <property type="entry name" value="Putative AAA family ATPase"/>
    <property type="match status" value="1"/>
</dbReference>
<proteinExistence type="inferred from homology"/>
<dbReference type="EMBL" id="MUYT01000007">
    <property type="protein sequence ID" value="OOS20594.1"/>
    <property type="molecule type" value="Genomic_DNA"/>
</dbReference>
<evidence type="ECO:0000256" key="6">
    <source>
        <dbReference type="ARBA" id="ARBA00022840"/>
    </source>
</evidence>
<dbReference type="InterPro" id="IPR051314">
    <property type="entry name" value="AAA_ATPase_RarA/MGS1/WRNIP1"/>
</dbReference>
<evidence type="ECO:0000313" key="9">
    <source>
        <dbReference type="Proteomes" id="UP000191094"/>
    </source>
</evidence>
<dbReference type="OrthoDB" id="9778364at2"/>
<reference evidence="8 9" key="1">
    <citation type="submission" date="2017-02" db="EMBL/GenBank/DDBJ databases">
        <title>Draft genome sequence of Moraxella lincolnii CCUG 9405T type strain.</title>
        <authorList>
            <person name="Salva-Serra F."/>
            <person name="Engstrom-Jakobsson H."/>
            <person name="Thorell K."/>
            <person name="Jaen-Luchoro D."/>
            <person name="Gonzales-Siles L."/>
            <person name="Karlsson R."/>
            <person name="Yazdan S."/>
            <person name="Boulund F."/>
            <person name="Johnning A."/>
            <person name="Engstrand L."/>
            <person name="Kristiansson E."/>
            <person name="Moore E."/>
        </authorList>
    </citation>
    <scope>NUCLEOTIDE SEQUENCE [LARGE SCALE GENOMIC DNA]</scope>
    <source>
        <strain evidence="8 9">CCUG 9405</strain>
    </source>
</reference>
<dbReference type="InterPro" id="IPR003593">
    <property type="entry name" value="AAA+_ATPase"/>
</dbReference>
<dbReference type="SUPFAM" id="SSF48019">
    <property type="entry name" value="post-AAA+ oligomerization domain-like"/>
    <property type="match status" value="1"/>
</dbReference>
<dbReference type="InterPro" id="IPR021886">
    <property type="entry name" value="MgsA_C"/>
</dbReference>
<evidence type="ECO:0000256" key="3">
    <source>
        <dbReference type="ARBA" id="ARBA00020776"/>
    </source>
</evidence>
<organism evidence="8 9">
    <name type="scientific">Lwoffella lincolnii</name>
    <dbReference type="NCBI Taxonomy" id="90241"/>
    <lineage>
        <taxon>Bacteria</taxon>
        <taxon>Pseudomonadati</taxon>
        <taxon>Pseudomonadota</taxon>
        <taxon>Gammaproteobacteria</taxon>
        <taxon>Moraxellales</taxon>
        <taxon>Moraxellaceae</taxon>
        <taxon>Lwoffella</taxon>
    </lineage>
</organism>
<gene>
    <name evidence="8" type="ORF">B0682_05445</name>
</gene>
<dbReference type="GO" id="GO:0016887">
    <property type="term" value="F:ATP hydrolysis activity"/>
    <property type="evidence" value="ECO:0007669"/>
    <property type="project" value="InterPro"/>
</dbReference>
<dbReference type="GO" id="GO:0008047">
    <property type="term" value="F:enzyme activator activity"/>
    <property type="evidence" value="ECO:0007669"/>
    <property type="project" value="TreeGrafter"/>
</dbReference>
<evidence type="ECO:0000259" key="7">
    <source>
        <dbReference type="SMART" id="SM00382"/>
    </source>
</evidence>
<feature type="domain" description="AAA+ ATPase" evidence="7">
    <location>
        <begin position="39"/>
        <end position="153"/>
    </location>
</feature>
<dbReference type="CDD" id="cd00009">
    <property type="entry name" value="AAA"/>
    <property type="match status" value="1"/>
</dbReference>
<dbReference type="Gene3D" id="1.10.8.60">
    <property type="match status" value="1"/>
</dbReference>
<dbReference type="InterPro" id="IPR003959">
    <property type="entry name" value="ATPase_AAA_core"/>
</dbReference>
<keyword evidence="6" id="KW-0067">ATP-binding</keyword>
<dbReference type="Gene3D" id="1.10.3710.10">
    <property type="entry name" value="DNA polymerase III clamp loader subunits, C-terminal domain"/>
    <property type="match status" value="1"/>
</dbReference>
<evidence type="ECO:0000256" key="1">
    <source>
        <dbReference type="ARBA" id="ARBA00002393"/>
    </source>
</evidence>
<evidence type="ECO:0000256" key="5">
    <source>
        <dbReference type="ARBA" id="ARBA00022741"/>
    </source>
</evidence>
<protein>
    <recommendedName>
        <fullName evidence="3">Replication-associated recombination protein A</fullName>
    </recommendedName>
</protein>
<dbReference type="AlphaFoldDB" id="A0A1T0CE27"/>
<dbReference type="PANTHER" id="PTHR13779">
    <property type="entry name" value="WERNER HELICASE-INTERACTING PROTEIN 1 FAMILY MEMBER"/>
    <property type="match status" value="1"/>
</dbReference>
<dbReference type="SUPFAM" id="SSF52540">
    <property type="entry name" value="P-loop containing nucleoside triphosphate hydrolases"/>
    <property type="match status" value="1"/>
</dbReference>
<dbReference type="Pfam" id="PF12002">
    <property type="entry name" value="MgsA_C"/>
    <property type="match status" value="1"/>
</dbReference>
<dbReference type="SMART" id="SM00382">
    <property type="entry name" value="AAA"/>
    <property type="match status" value="1"/>
</dbReference>
<evidence type="ECO:0000256" key="2">
    <source>
        <dbReference type="ARBA" id="ARBA00008959"/>
    </source>
</evidence>
<keyword evidence="9" id="KW-1185">Reference proteome</keyword>
<dbReference type="STRING" id="90241.B0682_05445"/>
<name>A0A1T0CE27_9GAMM</name>
<evidence type="ECO:0000313" key="8">
    <source>
        <dbReference type="EMBL" id="OOS20594.1"/>
    </source>
</evidence>
<evidence type="ECO:0000256" key="4">
    <source>
        <dbReference type="ARBA" id="ARBA00022705"/>
    </source>
</evidence>
<comment type="function">
    <text evidence="1">DNA-dependent ATPase that plays important roles in cellular responses to stalled DNA replication processes.</text>
</comment>
<dbReference type="InterPro" id="IPR027417">
    <property type="entry name" value="P-loop_NTPase"/>
</dbReference>
<dbReference type="Pfam" id="PF00004">
    <property type="entry name" value="AAA"/>
    <property type="match status" value="1"/>
</dbReference>
<dbReference type="Gene3D" id="1.20.272.10">
    <property type="match status" value="1"/>
</dbReference>
<dbReference type="GO" id="GO:0003677">
    <property type="term" value="F:DNA binding"/>
    <property type="evidence" value="ECO:0007669"/>
    <property type="project" value="InterPro"/>
</dbReference>
<dbReference type="Pfam" id="PF16193">
    <property type="entry name" value="AAA_assoc_2"/>
    <property type="match status" value="1"/>
</dbReference>
<dbReference type="CDD" id="cd18139">
    <property type="entry name" value="HLD_clamp_RarA"/>
    <property type="match status" value="1"/>
</dbReference>
<comment type="caution">
    <text evidence="8">The sequence shown here is derived from an EMBL/GenBank/DDBJ whole genome shotgun (WGS) entry which is preliminary data.</text>
</comment>
<sequence length="430" mass="47585">MTQIPLAQRIRPKSLDQVIGQTHLLAHDAPIRRIVAQGYLPSMILHGEAGIGKTTIAMLLADAIGRPFRPLSAINSGVKELREVLVKDDGLFGESPVVFVDEIHRFNKAQQDALLGAVEAGDITLIGATTENPSFSVNNALLSRCQVYRLELLSDDDIQHVLQRAITQDDMFKNLNIKLQSCQAILQLSQGDARKALNLLELTIQSHPDFNTNHHNHHNLPIIINDDKVLAVAGSSLVRYDKSGDGHYDLVSAMIKSVRGSDADAGLYWMARMLTAGEDPAFIARRLVILASEDIGLANPNALLMADTALRSVQSIGMPEARIILGQALVYLANSPKSNSSYKAINQAMALAKTDQSAVPLHLRQGVTELMKHQGYGINYVYPHDHPNHYYPQQYLPDNLVSTRFYEFADNQKEQATFAYIQWLKNQQQG</sequence>
<dbReference type="Gene3D" id="3.40.50.300">
    <property type="entry name" value="P-loop containing nucleotide triphosphate hydrolases"/>
    <property type="match status" value="1"/>
</dbReference>
<dbReference type="RefSeq" id="WP_078307236.1">
    <property type="nucleotide sequence ID" value="NZ_CP147511.1"/>
</dbReference>
<accession>A0A1T0CE27</accession>
<comment type="similarity">
    <text evidence="2">Belongs to the AAA ATPase family. RarA/MGS1/WRNIP1 subfamily.</text>
</comment>
<dbReference type="GO" id="GO:0017116">
    <property type="term" value="F:single-stranded DNA helicase activity"/>
    <property type="evidence" value="ECO:0007669"/>
    <property type="project" value="TreeGrafter"/>
</dbReference>
<dbReference type="GO" id="GO:0000731">
    <property type="term" value="P:DNA synthesis involved in DNA repair"/>
    <property type="evidence" value="ECO:0007669"/>
    <property type="project" value="TreeGrafter"/>
</dbReference>
<keyword evidence="5" id="KW-0547">Nucleotide-binding</keyword>
<dbReference type="PANTHER" id="PTHR13779:SF7">
    <property type="entry name" value="ATPASE WRNIP1"/>
    <property type="match status" value="1"/>
</dbReference>
<dbReference type="Proteomes" id="UP000191094">
    <property type="component" value="Unassembled WGS sequence"/>
</dbReference>
<keyword evidence="4" id="KW-0235">DNA replication</keyword>
<dbReference type="GO" id="GO:0005524">
    <property type="term" value="F:ATP binding"/>
    <property type="evidence" value="ECO:0007669"/>
    <property type="project" value="UniProtKB-KW"/>
</dbReference>
<dbReference type="FunFam" id="3.40.50.300:FF:000137">
    <property type="entry name" value="Replication-associated recombination protein A"/>
    <property type="match status" value="1"/>
</dbReference>
<dbReference type="InterPro" id="IPR032423">
    <property type="entry name" value="AAA_assoc_2"/>
</dbReference>